<dbReference type="Gene3D" id="1.25.40.730">
    <property type="match status" value="1"/>
</dbReference>
<dbReference type="GO" id="GO:0006886">
    <property type="term" value="P:intracellular protein transport"/>
    <property type="evidence" value="ECO:0007669"/>
    <property type="project" value="UniProtKB-UniRule"/>
</dbReference>
<name>A0A5J4VSB1_9EUKA</name>
<dbReference type="PROSITE" id="PS50236">
    <property type="entry name" value="CHCR"/>
    <property type="match status" value="5"/>
</dbReference>
<dbReference type="Pfam" id="PF00637">
    <property type="entry name" value="Clathrin"/>
    <property type="match status" value="6"/>
</dbReference>
<dbReference type="Gene3D" id="1.25.40.10">
    <property type="entry name" value="Tetratricopeptide repeat domain"/>
    <property type="match status" value="3"/>
</dbReference>
<dbReference type="SMART" id="SM00299">
    <property type="entry name" value="CLH"/>
    <property type="match status" value="6"/>
</dbReference>
<dbReference type="InterPro" id="IPR011990">
    <property type="entry name" value="TPR-like_helical_dom_sf"/>
</dbReference>
<protein>
    <submittedName>
        <fullName evidence="2">Putative Clathrin heavy chain</fullName>
    </submittedName>
</protein>
<dbReference type="InterPro" id="IPR016024">
    <property type="entry name" value="ARM-type_fold"/>
</dbReference>
<feature type="repeat" description="CHCR" evidence="1">
    <location>
        <begin position="751"/>
        <end position="897"/>
    </location>
</feature>
<sequence length="1026" mass="116978">VRLCTDIANSWAGKVLDRREIIHIFEENKLVEAVYLHLQSIASTLEENDIVFSFIRAAVQMQQLKEVEIVVRDSTHYDAVEVRDFLMEKNLPDSKALMILCDKHNFVNELVRYLWNGRQTNAIEQYVSGLSPRSLPAVVGALLDFDAEESFISSVLHLVKSGFDISALVEATENRGRLALLRNFLEARVSEDNSTDPALHTALAKIYVDSNPQGAAEFITANEYYDARIVGHYCERRNGDLALLCYRKRQCDDELLALTTRDELFREQAQYIMSRKDKDLWARVLKEDNAARAKLIVQVKFDAIRTCQDVGEVSAVVKAFAFAELTSDLIELLDTILFTNQVFAENQFLQNLLLVTAIKEKSSELRRYIHRLNNYKAADIAQTALANGLTEEAFEIYQKANMHKDAVSTLLDKIDNIDRAVAYAKLVNISECYKLVARGQMSRDLIADMIESYLRADDPQDFELVIEKTKNAELFAPLVKFLLMARQKLKEEVVDSALVYSYARLNQLAELEESINMPSKAKLDQVGEQCFQEGLLQAARSIFSHVGNYRRLASTCIRLRQYQEAVEAAKTAQKNSTGVETWREVCFACVDAQQFRLAQQCGVNVVMREEELPGLVKYYVQRGYFDEVIALMEQAMRRENSHKGIYTELGSLYSNFREEKLLEHIKLFHKHIILPQLMLVCRSNEQWSAVCLLQEHKGDHQDAAYTMIDHADAWKHSAFKEAMSRVSSKGAVNRAIDFYMQQHPRLLSELLTSIGENVDNGDLIFRLKNRGLLWLARSYLLNVQETAKQEIKEVNEAVVELLLEEESVDELRRIIELYPTFNQLGLAAKLEEHPLLALRRLGSWVYTLNKRFQSAVAIAKKDRMYEDAMLSAAMSGESALAEELLRYFAFDKEVNPAQRPNCFAACTYRCYDILQPDVVMELAWRAHLEDFAMPYKIQSTREYTTKVDDISREIAKINAELEQNKKISAAEKNLAPGPSSVPIQSQSQINLQLSAQNIPPPPNQYVPMGIPGMMGVYMAPAPFKYL</sequence>
<accession>A0A5J4VSB1</accession>
<dbReference type="PIRSF" id="PIRSF002290">
    <property type="entry name" value="Clathrin_H_chain"/>
    <property type="match status" value="1"/>
</dbReference>
<dbReference type="EMBL" id="SNRW01005328">
    <property type="protein sequence ID" value="KAA6385299.1"/>
    <property type="molecule type" value="Genomic_DNA"/>
</dbReference>
<reference evidence="2 3" key="1">
    <citation type="submission" date="2019-03" db="EMBL/GenBank/DDBJ databases">
        <title>Single cell metagenomics reveals metabolic interactions within the superorganism composed of flagellate Streblomastix strix and complex community of Bacteroidetes bacteria on its surface.</title>
        <authorList>
            <person name="Treitli S.C."/>
            <person name="Kolisko M."/>
            <person name="Husnik F."/>
            <person name="Keeling P."/>
            <person name="Hampl V."/>
        </authorList>
    </citation>
    <scope>NUCLEOTIDE SEQUENCE [LARGE SCALE GENOMIC DNA]</scope>
    <source>
        <strain evidence="2">ST1C</strain>
    </source>
</reference>
<dbReference type="AlphaFoldDB" id="A0A5J4VSB1"/>
<dbReference type="GO" id="GO:0006898">
    <property type="term" value="P:receptor-mediated endocytosis"/>
    <property type="evidence" value="ECO:0007669"/>
    <property type="project" value="TreeGrafter"/>
</dbReference>
<dbReference type="GO" id="GO:0071439">
    <property type="term" value="C:clathrin complex"/>
    <property type="evidence" value="ECO:0007669"/>
    <property type="project" value="InterPro"/>
</dbReference>
<gene>
    <name evidence="2" type="ORF">EZS28_019174</name>
</gene>
<dbReference type="GO" id="GO:0032051">
    <property type="term" value="F:clathrin light chain binding"/>
    <property type="evidence" value="ECO:0007669"/>
    <property type="project" value="InterPro"/>
</dbReference>
<comment type="caution">
    <text evidence="2">The sequence shown here is derived from an EMBL/GenBank/DDBJ whole genome shotgun (WGS) entry which is preliminary data.</text>
</comment>
<evidence type="ECO:0000313" key="2">
    <source>
        <dbReference type="EMBL" id="KAA6385299.1"/>
    </source>
</evidence>
<dbReference type="PANTHER" id="PTHR10292">
    <property type="entry name" value="CLATHRIN HEAVY CHAIN RELATED"/>
    <property type="match status" value="1"/>
</dbReference>
<dbReference type="OrthoDB" id="2113814at2759"/>
<feature type="repeat" description="CHCR" evidence="1">
    <location>
        <begin position="304"/>
        <end position="449"/>
    </location>
</feature>
<feature type="repeat" description="CHCR" evidence="1">
    <location>
        <begin position="453"/>
        <end position="598"/>
    </location>
</feature>
<dbReference type="PANTHER" id="PTHR10292:SF1">
    <property type="entry name" value="CLATHRIN HEAVY CHAIN"/>
    <property type="match status" value="1"/>
</dbReference>
<proteinExistence type="predicted"/>
<evidence type="ECO:0000313" key="3">
    <source>
        <dbReference type="Proteomes" id="UP000324800"/>
    </source>
</evidence>
<dbReference type="Proteomes" id="UP000324800">
    <property type="component" value="Unassembled WGS sequence"/>
</dbReference>
<dbReference type="InterPro" id="IPR000547">
    <property type="entry name" value="Clathrin_H-chain/VPS_repeat"/>
</dbReference>
<feature type="repeat" description="CHCR" evidence="1">
    <location>
        <begin position="156"/>
        <end position="297"/>
    </location>
</feature>
<organism evidence="2 3">
    <name type="scientific">Streblomastix strix</name>
    <dbReference type="NCBI Taxonomy" id="222440"/>
    <lineage>
        <taxon>Eukaryota</taxon>
        <taxon>Metamonada</taxon>
        <taxon>Preaxostyla</taxon>
        <taxon>Oxymonadida</taxon>
        <taxon>Streblomastigidae</taxon>
        <taxon>Streblomastix</taxon>
    </lineage>
</organism>
<dbReference type="InterPro" id="IPR016341">
    <property type="entry name" value="Clathrin_heavy_chain"/>
</dbReference>
<feature type="repeat" description="CHCR" evidence="1">
    <location>
        <begin position="603"/>
        <end position="748"/>
    </location>
</feature>
<feature type="non-terminal residue" evidence="2">
    <location>
        <position position="1"/>
    </location>
</feature>
<evidence type="ECO:0000256" key="1">
    <source>
        <dbReference type="PROSITE-ProRule" id="PRU01006"/>
    </source>
</evidence>
<dbReference type="SUPFAM" id="SSF48371">
    <property type="entry name" value="ARM repeat"/>
    <property type="match status" value="4"/>
</dbReference>
<dbReference type="InterPro" id="IPR055358">
    <property type="entry name" value="CHCR"/>
</dbReference>